<dbReference type="InterPro" id="IPR051289">
    <property type="entry name" value="LAGLIDADG_Endonuclease"/>
</dbReference>
<keyword evidence="1" id="KW-0472">Membrane</keyword>
<gene>
    <name evidence="4" type="ORF">AWR43_038</name>
</gene>
<dbReference type="AlphaFoldDB" id="A0A140IMX2"/>
<dbReference type="InterPro" id="IPR027434">
    <property type="entry name" value="Homing_endonucl"/>
</dbReference>
<protein>
    <submittedName>
        <fullName evidence="4">LAGLIDADG endonuclease</fullName>
    </submittedName>
</protein>
<sequence>MKNNNILSTFPILIFPILILSFGYVLLRLLLNINRVYTSLVWALDSPPTPYPFVSLPLQASVVGVTPQQTSLHPYFVTGFADGEATFGVYFAKGAAPLGRKFGYIVKLYFGIMLHRKDRRLLEMIKDHFGGVGIISEDNRGDVSYKVGSIQDIAIIIKHFDKYPLVTQKLADYLLFKQAFELMSRKEHLTVEGFTKLIALRASMNLGLPDAFKALFPGVNPYEKPVIKDAQIPDPYWLAGFISAEGCLSVYIYKAETRTGFNVEVRVQITQHSRDLELLKKIIPYLGCGRFIQATRGDCNYVVTRILDIYTKVIPFFDKYCIVGVKSLDYADFKKAVEIVYAKGHLTEGGLEAIRKIKAGMNTGRSIQKMREAKLGEKNPMYGKTKSPEFLAMQTRDKSGAHNPMYGKPKSEETLAKLRKLVYVYNASDGSLEGTYPTAECCKTFKIGYGTLYKRFADGKAHGGFIYSREPKE</sequence>
<feature type="transmembrane region" description="Helical" evidence="1">
    <location>
        <begin position="6"/>
        <end position="27"/>
    </location>
</feature>
<dbReference type="GO" id="GO:0005739">
    <property type="term" value="C:mitochondrion"/>
    <property type="evidence" value="ECO:0007669"/>
    <property type="project" value="UniProtKB-ARBA"/>
</dbReference>
<dbReference type="GO" id="GO:0004519">
    <property type="term" value="F:endonuclease activity"/>
    <property type="evidence" value="ECO:0007669"/>
    <property type="project" value="UniProtKB-KW"/>
</dbReference>
<keyword evidence="4" id="KW-0255">Endonuclease</keyword>
<accession>A0A140IMX2</accession>
<organism evidence="4">
    <name type="scientific">Pyronema omphalodes</name>
    <dbReference type="NCBI Taxonomy" id="337075"/>
    <lineage>
        <taxon>Eukaryota</taxon>
        <taxon>Fungi</taxon>
        <taxon>Dikarya</taxon>
        <taxon>Ascomycota</taxon>
        <taxon>Pezizomycotina</taxon>
        <taxon>Pezizomycetes</taxon>
        <taxon>Pezizales</taxon>
        <taxon>Pyronemataceae</taxon>
        <taxon>Pyronema</taxon>
    </lineage>
</organism>
<dbReference type="GO" id="GO:0003677">
    <property type="term" value="F:DNA binding"/>
    <property type="evidence" value="ECO:0007669"/>
    <property type="project" value="InterPro"/>
</dbReference>
<dbReference type="InterPro" id="IPR003611">
    <property type="entry name" value="NUMOD3"/>
</dbReference>
<dbReference type="RefSeq" id="YP_009240558.1">
    <property type="nucleotide sequence ID" value="NC_029745.1"/>
</dbReference>
<feature type="domain" description="Homing endonuclease LAGLIDADG" evidence="2">
    <location>
        <begin position="78"/>
        <end position="179"/>
    </location>
</feature>
<evidence type="ECO:0000256" key="1">
    <source>
        <dbReference type="SAM" id="Phobius"/>
    </source>
</evidence>
<feature type="domain" description="Homing endonuclease LAGLIDADG" evidence="2">
    <location>
        <begin position="238"/>
        <end position="337"/>
    </location>
</feature>
<keyword evidence="4" id="KW-0496">Mitochondrion</keyword>
<keyword evidence="1" id="KW-1133">Transmembrane helix</keyword>
<dbReference type="Pfam" id="PF07460">
    <property type="entry name" value="NUMOD3"/>
    <property type="match status" value="2"/>
</dbReference>
<dbReference type="InterPro" id="IPR004860">
    <property type="entry name" value="LAGLIDADG_dom"/>
</dbReference>
<keyword evidence="1" id="KW-0812">Transmembrane</keyword>
<dbReference type="GeneID" id="27074558"/>
<geneLocation type="mitochondrion" evidence="4"/>
<dbReference type="FunFam" id="3.10.28.10:FF:000010">
    <property type="entry name" value="LAGLIDADG homing endonuclease I-LtrII"/>
    <property type="match status" value="1"/>
</dbReference>
<name>A0A140IMX2_9PEZI</name>
<dbReference type="PANTHER" id="PTHR36181:SF4">
    <property type="entry name" value="LAGLIDADG ENDONUCLEASE"/>
    <property type="match status" value="1"/>
</dbReference>
<dbReference type="SUPFAM" id="SSF55608">
    <property type="entry name" value="Homing endonucleases"/>
    <property type="match status" value="2"/>
</dbReference>
<reference evidence="4" key="1">
    <citation type="journal article" date="2016" name="Genome Announc.">
        <title>Complete Mitochondrial Genome Sequence of the Pezizomycete Pyronema confluens.</title>
        <authorList>
            <person name="Nowrousian M."/>
        </authorList>
    </citation>
    <scope>NUCLEOTIDE SEQUENCE</scope>
    <source>
        <strain evidence="4">CBS 100304</strain>
    </source>
</reference>
<dbReference type="EMBL" id="KU707476">
    <property type="protein sequence ID" value="AMO66530.1"/>
    <property type="molecule type" value="Genomic_DNA"/>
</dbReference>
<feature type="domain" description="Nuclease associated modular" evidence="3">
    <location>
        <begin position="398"/>
        <end position="419"/>
    </location>
</feature>
<evidence type="ECO:0000313" key="4">
    <source>
        <dbReference type="EMBL" id="AMO66530.1"/>
    </source>
</evidence>
<keyword evidence="4" id="KW-0540">Nuclease</keyword>
<feature type="domain" description="Nuclease associated modular" evidence="3">
    <location>
        <begin position="366"/>
        <end position="389"/>
    </location>
</feature>
<evidence type="ECO:0000259" key="3">
    <source>
        <dbReference type="Pfam" id="PF07460"/>
    </source>
</evidence>
<proteinExistence type="predicted"/>
<dbReference type="Gene3D" id="3.10.28.10">
    <property type="entry name" value="Homing endonucleases"/>
    <property type="match status" value="2"/>
</dbReference>
<dbReference type="PANTHER" id="PTHR36181">
    <property type="entry name" value="INTRON-ENCODED ENDONUCLEASE AI3-RELATED"/>
    <property type="match status" value="1"/>
</dbReference>
<evidence type="ECO:0000259" key="2">
    <source>
        <dbReference type="Pfam" id="PF00961"/>
    </source>
</evidence>
<dbReference type="Pfam" id="PF00961">
    <property type="entry name" value="LAGLIDADG_1"/>
    <property type="match status" value="2"/>
</dbReference>
<dbReference type="SUPFAM" id="SSF64496">
    <property type="entry name" value="DNA-binding domain of intron-encoded endonucleases"/>
    <property type="match status" value="1"/>
</dbReference>
<keyword evidence="4" id="KW-0378">Hydrolase</keyword>